<organism evidence="2 3">
    <name type="scientific">Salinivirga cyanobacteriivorans</name>
    <dbReference type="NCBI Taxonomy" id="1307839"/>
    <lineage>
        <taxon>Bacteria</taxon>
        <taxon>Pseudomonadati</taxon>
        <taxon>Bacteroidota</taxon>
        <taxon>Bacteroidia</taxon>
        <taxon>Bacteroidales</taxon>
        <taxon>Salinivirgaceae</taxon>
        <taxon>Salinivirga</taxon>
    </lineage>
</organism>
<reference evidence="2 3" key="1">
    <citation type="submission" date="2015-11" db="EMBL/GenBank/DDBJ databases">
        <title>Description and complete genome sequence of a novel strain predominating in hypersaline microbial mats and representing a new family of the Bacteriodetes phylum.</title>
        <authorList>
            <person name="Spring S."/>
            <person name="Bunk B."/>
            <person name="Sproer C."/>
            <person name="Klenk H.-P."/>
        </authorList>
    </citation>
    <scope>NUCLEOTIDE SEQUENCE [LARGE SCALE GENOMIC DNA]</scope>
    <source>
        <strain evidence="2 3">L21-Spi-D4</strain>
    </source>
</reference>
<dbReference type="Proteomes" id="UP000064893">
    <property type="component" value="Chromosome"/>
</dbReference>
<evidence type="ECO:0000313" key="3">
    <source>
        <dbReference type="Proteomes" id="UP000064893"/>
    </source>
</evidence>
<accession>A0A0S2HWU9</accession>
<evidence type="ECO:0000313" key="2">
    <source>
        <dbReference type="EMBL" id="ALO14509.1"/>
    </source>
</evidence>
<dbReference type="Pfam" id="PF18962">
    <property type="entry name" value="Por_Secre_tail"/>
    <property type="match status" value="1"/>
</dbReference>
<dbReference type="EMBL" id="CP013118">
    <property type="protein sequence ID" value="ALO14509.1"/>
    <property type="molecule type" value="Genomic_DNA"/>
</dbReference>
<dbReference type="OrthoDB" id="1489355at2"/>
<protein>
    <recommendedName>
        <fullName evidence="1">Secretion system C-terminal sorting domain-containing protein</fullName>
    </recommendedName>
</protein>
<dbReference type="RefSeq" id="WP_057952050.1">
    <property type="nucleotide sequence ID" value="NZ_CP013118.1"/>
</dbReference>
<sequence>MKTLAIIIILLLTGTLSAQNKGYVQNRISIETTCGHIPLMNPQKAHATDTLFCERLAYNEDYYEPYTRRIIIYDEFGRIIETIYGNYPWGNYKNSFKEIFTYTPFDSLATYQSMIWNDSLGVDGAWDNTNFITYTYDNQNKLIRLEKQFSPMDIQEWENNRISTFEYYPNSFKTQKETIEYFNAEEDVWQTYQTHEYTYNPNDQVTEKVTHYSDDDGQTWRGTSRFTYNYDERSGKIVIQQVPDGENWRNSWRFTHILNDNDAPNEILKVMWNTHDSAWDTLIQEKRVFTYNNFGQITSETYMSKYFEWFNIEKKTHTYDQNNSLNGGTNYDWDFNDSIWVAKTQCALKTNQPLLIHETSRLLNFNFYPNPANGVINIALPQKYRNGLIQVIDQYGRIVKQFNNIPEKITLLHQPTGIYFLRIKHKSGTNTKKFVLR</sequence>
<gene>
    <name evidence="2" type="ORF">L21SP5_00838</name>
</gene>
<evidence type="ECO:0000259" key="1">
    <source>
        <dbReference type="Pfam" id="PF18962"/>
    </source>
</evidence>
<feature type="domain" description="Secretion system C-terminal sorting" evidence="1">
    <location>
        <begin position="368"/>
        <end position="435"/>
    </location>
</feature>
<dbReference type="NCBIfam" id="TIGR04183">
    <property type="entry name" value="Por_Secre_tail"/>
    <property type="match status" value="1"/>
</dbReference>
<name>A0A0S2HWU9_9BACT</name>
<dbReference type="Gene3D" id="2.40.128.720">
    <property type="match status" value="1"/>
</dbReference>
<dbReference type="AlphaFoldDB" id="A0A0S2HWU9"/>
<dbReference type="InterPro" id="IPR026444">
    <property type="entry name" value="Secre_tail"/>
</dbReference>
<dbReference type="KEGG" id="blq:L21SP5_00838"/>
<dbReference type="STRING" id="1307839.L21SP5_00838"/>
<keyword evidence="3" id="KW-1185">Reference proteome</keyword>
<proteinExistence type="predicted"/>